<dbReference type="EMBL" id="FO203512">
    <property type="protein sequence ID" value="CCK77323.1"/>
    <property type="molecule type" value="Genomic_DNA"/>
</dbReference>
<dbReference type="InterPro" id="IPR011990">
    <property type="entry name" value="TPR-like_helical_dom_sf"/>
</dbReference>
<evidence type="ECO:0000256" key="1">
    <source>
        <dbReference type="PROSITE-ProRule" id="PRU00339"/>
    </source>
</evidence>
<dbReference type="AlphaFoldDB" id="R4YTU9"/>
<dbReference type="InterPro" id="IPR019734">
    <property type="entry name" value="TPR_rpt"/>
</dbReference>
<sequence>MQKNIKKTLLIWVGVCIFSIHLPSTAAPYTPVDGNEVIANWQVLDTQKEVINLTTVREFIEQGQYPGESDYRYSRAKIWLQTQIKQNKNLSTELFYLYARVLQHQHQFDSALKYLDDALALNPADTNSWLLKANIHMVQGDADLAKRACLAMLGKTNLIVLSACALDVASQDGQLDDSYLELSRLHTSQDLSNSLEQRWIVQMLADMALRNNDPAAANAHLKYFNLNNAPVSILTLWADTQFALQQYEEVLLRLTPIVNAHPIKDDALLLRLAIAEKENSKRPYWQSVFAQRVVLRELRNDNLHAAELARYYLDVNIQPEKALHWARVNWQVAQQHGDRKLLDQATELWQKDNRKTL</sequence>
<dbReference type="PROSITE" id="PS50005">
    <property type="entry name" value="TPR"/>
    <property type="match status" value="1"/>
</dbReference>
<dbReference type="KEGG" id="oai:OLEAN_C31470"/>
<protein>
    <submittedName>
        <fullName evidence="3">Tetratricopeptide TPR_2 repeat protein</fullName>
    </submittedName>
</protein>
<dbReference type="HOGENOM" id="CLU_060693_0_0_6"/>
<reference evidence="3 4" key="1">
    <citation type="journal article" date="2013" name="Nat. Commun.">
        <title>Genome sequence and functional genomic analysis of the oil-degrading bacterium Oleispira antarctica.</title>
        <authorList>
            <person name="Kube M."/>
            <person name="Chernikova T.N."/>
            <person name="Al-Ramahi Y."/>
            <person name="Beloqui A."/>
            <person name="Lopez-Cortez N."/>
            <person name="Guazzaroni M.E."/>
            <person name="Heipieper H.J."/>
            <person name="Klages S."/>
            <person name="Kotsyurbenko O.R."/>
            <person name="Langer I."/>
            <person name="Nechitaylo T.Y."/>
            <person name="Lunsdorf H."/>
            <person name="Fernandez M."/>
            <person name="Juarez S."/>
            <person name="Ciordia S."/>
            <person name="Singer A."/>
            <person name="Kagan O."/>
            <person name="Egorova O."/>
            <person name="Petit P.A."/>
            <person name="Stogios P."/>
            <person name="Kim Y."/>
            <person name="Tchigvintsev A."/>
            <person name="Flick R."/>
            <person name="Denaro R."/>
            <person name="Genovese M."/>
            <person name="Albar J.P."/>
            <person name="Reva O.N."/>
            <person name="Martinez-Gomariz M."/>
            <person name="Tran H."/>
            <person name="Ferrer M."/>
            <person name="Savchenko A."/>
            <person name="Yakunin A.F."/>
            <person name="Yakimov M.M."/>
            <person name="Golyshina O.V."/>
            <person name="Reinhardt R."/>
            <person name="Golyshin P.N."/>
        </authorList>
    </citation>
    <scope>NUCLEOTIDE SEQUENCE [LARGE SCALE GENOMIC DNA]</scope>
</reference>
<keyword evidence="4" id="KW-1185">Reference proteome</keyword>
<name>R4YTU9_OLEAN</name>
<keyword evidence="1" id="KW-0802">TPR repeat</keyword>
<evidence type="ECO:0000313" key="3">
    <source>
        <dbReference type="EMBL" id="CCK77323.1"/>
    </source>
</evidence>
<evidence type="ECO:0000256" key="2">
    <source>
        <dbReference type="SAM" id="SignalP"/>
    </source>
</evidence>
<feature type="repeat" description="TPR" evidence="1">
    <location>
        <begin position="92"/>
        <end position="125"/>
    </location>
</feature>
<dbReference type="OrthoDB" id="5761728at2"/>
<dbReference type="STRING" id="698738.OLEAN_C31470"/>
<organism evidence="3 4">
    <name type="scientific">Oleispira antarctica RB-8</name>
    <dbReference type="NCBI Taxonomy" id="698738"/>
    <lineage>
        <taxon>Bacteria</taxon>
        <taxon>Pseudomonadati</taxon>
        <taxon>Pseudomonadota</taxon>
        <taxon>Gammaproteobacteria</taxon>
        <taxon>Oceanospirillales</taxon>
        <taxon>Oceanospirillaceae</taxon>
        <taxon>Oleispira</taxon>
    </lineage>
</organism>
<proteinExistence type="predicted"/>
<feature type="chain" id="PRO_5004383968" evidence="2">
    <location>
        <begin position="27"/>
        <end position="357"/>
    </location>
</feature>
<feature type="signal peptide" evidence="2">
    <location>
        <begin position="1"/>
        <end position="26"/>
    </location>
</feature>
<dbReference type="Gene3D" id="1.25.40.10">
    <property type="entry name" value="Tetratricopeptide repeat domain"/>
    <property type="match status" value="1"/>
</dbReference>
<dbReference type="SUPFAM" id="SSF48452">
    <property type="entry name" value="TPR-like"/>
    <property type="match status" value="1"/>
</dbReference>
<evidence type="ECO:0000313" key="4">
    <source>
        <dbReference type="Proteomes" id="UP000032749"/>
    </source>
</evidence>
<gene>
    <name evidence="3" type="ORF">OLEAN_C31470</name>
</gene>
<dbReference type="Pfam" id="PF13428">
    <property type="entry name" value="TPR_14"/>
    <property type="match status" value="1"/>
</dbReference>
<dbReference type="Proteomes" id="UP000032749">
    <property type="component" value="Chromosome"/>
</dbReference>
<keyword evidence="2" id="KW-0732">Signal</keyword>
<accession>R4YTU9</accession>